<dbReference type="Proteomes" id="UP001056109">
    <property type="component" value="Chromosome"/>
</dbReference>
<gene>
    <name evidence="2" type="ORF">NG665_00325</name>
</gene>
<dbReference type="RefSeq" id="WP_252673348.1">
    <property type="nucleotide sequence ID" value="NZ_CP099547.1"/>
</dbReference>
<organism evidence="2 3">
    <name type="scientific">Arcanobacterium pinnipediorum</name>
    <dbReference type="NCBI Taxonomy" id="1503041"/>
    <lineage>
        <taxon>Bacteria</taxon>
        <taxon>Bacillati</taxon>
        <taxon>Actinomycetota</taxon>
        <taxon>Actinomycetes</taxon>
        <taxon>Actinomycetales</taxon>
        <taxon>Actinomycetaceae</taxon>
        <taxon>Arcanobacterium</taxon>
    </lineage>
</organism>
<dbReference type="EMBL" id="CP099547">
    <property type="protein sequence ID" value="USR79479.1"/>
    <property type="molecule type" value="Genomic_DNA"/>
</dbReference>
<evidence type="ECO:0000256" key="1">
    <source>
        <dbReference type="SAM" id="Phobius"/>
    </source>
</evidence>
<name>A0ABY5AGZ2_9ACTO</name>
<feature type="transmembrane region" description="Helical" evidence="1">
    <location>
        <begin position="21"/>
        <end position="41"/>
    </location>
</feature>
<keyword evidence="3" id="KW-1185">Reference proteome</keyword>
<proteinExistence type="predicted"/>
<keyword evidence="1" id="KW-1133">Transmembrane helix</keyword>
<evidence type="ECO:0000313" key="3">
    <source>
        <dbReference type="Proteomes" id="UP001056109"/>
    </source>
</evidence>
<accession>A0ABY5AGZ2</accession>
<evidence type="ECO:0000313" key="2">
    <source>
        <dbReference type="EMBL" id="USR79479.1"/>
    </source>
</evidence>
<keyword evidence="1" id="KW-0812">Transmembrane</keyword>
<sequence length="51" mass="6130">MYYGLWRLLPGPKWFKALEMLALLAGVIYLLFTYLYPWIYYTTGWFDNTVG</sequence>
<protein>
    <submittedName>
        <fullName evidence="2">Uncharacterized protein</fullName>
    </submittedName>
</protein>
<keyword evidence="1" id="KW-0472">Membrane</keyword>
<reference evidence="2" key="1">
    <citation type="submission" date="2022-06" db="EMBL/GenBank/DDBJ databases">
        <title>Complete Genome Sequence of Arcanobacterium pinnipediorum strain DSM 28752 isolated from a harbour seal.</title>
        <authorList>
            <person name="Borowiak M."/>
            <person name="Kreitlow A."/>
            <person name="Alssahen M."/>
            <person name="Malorny B."/>
            <person name="Laemmler C."/>
            <person name="Prenger-Berninghoff E."/>
            <person name="Siebert U."/>
            <person name="Ploetz M."/>
            <person name="Abdulmawjood A."/>
        </authorList>
    </citation>
    <scope>NUCLEOTIDE SEQUENCE</scope>
    <source>
        <strain evidence="2">DSM 28752</strain>
    </source>
</reference>